<dbReference type="RefSeq" id="XP_059606663.1">
    <property type="nucleotide sequence ID" value="XM_059748340.1"/>
</dbReference>
<reference evidence="1" key="2">
    <citation type="submission" date="2025-08" db="UniProtKB">
        <authorList>
            <consortium name="RefSeq"/>
        </authorList>
    </citation>
    <scope>IDENTIFICATION</scope>
</reference>
<reference evidence="1" key="1">
    <citation type="submission" date="2025-02" db="EMBL/GenBank/DDBJ databases">
        <authorList>
            <consortium name="NCBI Genome Project"/>
        </authorList>
    </citation>
    <scope>NUCLEOTIDE SEQUENCE</scope>
</reference>
<name>A0AAJ8E433_ASPNG</name>
<proteinExistence type="predicted"/>
<accession>A0AAJ8E433</accession>
<evidence type="ECO:0000313" key="1">
    <source>
        <dbReference type="RefSeq" id="XP_059606663.1"/>
    </source>
</evidence>
<dbReference type="KEGG" id="ang:An07g03310"/>
<organism evidence="1">
    <name type="scientific">Aspergillus niger</name>
    <dbReference type="NCBI Taxonomy" id="5061"/>
    <lineage>
        <taxon>Eukaryota</taxon>
        <taxon>Fungi</taxon>
        <taxon>Dikarya</taxon>
        <taxon>Ascomycota</taxon>
        <taxon>Pezizomycotina</taxon>
        <taxon>Eurotiomycetes</taxon>
        <taxon>Eurotiomycetidae</taxon>
        <taxon>Eurotiales</taxon>
        <taxon>Aspergillaceae</taxon>
        <taxon>Aspergillus</taxon>
        <taxon>Aspergillus subgen. Circumdati</taxon>
    </lineage>
</organism>
<gene>
    <name evidence="1" type="ORF">An07g03310</name>
</gene>
<protein>
    <submittedName>
        <fullName evidence="1">Uncharacterized protein</fullName>
    </submittedName>
</protein>
<dbReference type="VEuPathDB" id="FungiDB:An07g03310"/>
<dbReference type="AlphaFoldDB" id="A0AAJ8E433"/>
<sequence length="129" mass="14289">MESGEVKVGTDTQTGPFRNQAPIETLTMVELRGLEPLDDWLSSKPRSCFNNLAIGELKSQEILVYIRTSPRCTLGKEVSGIWGNPVVVYARSSHTSIWLLIRRKHIQGAGLCLKEHSTVMGSMANPHLT</sequence>
<dbReference type="GeneID" id="84591330"/>